<name>A0ABQ9YUK7_9CRUS</name>
<dbReference type="Proteomes" id="UP001234178">
    <property type="component" value="Unassembled WGS sequence"/>
</dbReference>
<dbReference type="EMBL" id="JAOYFB010000001">
    <property type="protein sequence ID" value="KAK4004324.1"/>
    <property type="molecule type" value="Genomic_DNA"/>
</dbReference>
<organism evidence="1 2">
    <name type="scientific">Daphnia magna</name>
    <dbReference type="NCBI Taxonomy" id="35525"/>
    <lineage>
        <taxon>Eukaryota</taxon>
        <taxon>Metazoa</taxon>
        <taxon>Ecdysozoa</taxon>
        <taxon>Arthropoda</taxon>
        <taxon>Crustacea</taxon>
        <taxon>Branchiopoda</taxon>
        <taxon>Diplostraca</taxon>
        <taxon>Cladocera</taxon>
        <taxon>Anomopoda</taxon>
        <taxon>Daphniidae</taxon>
        <taxon>Daphnia</taxon>
    </lineage>
</organism>
<accession>A0ABQ9YUK7</accession>
<reference evidence="1 2" key="1">
    <citation type="journal article" date="2023" name="Nucleic Acids Res.">
        <title>The hologenome of Daphnia magna reveals possible DNA methylation and microbiome-mediated evolution of the host genome.</title>
        <authorList>
            <person name="Chaturvedi A."/>
            <person name="Li X."/>
            <person name="Dhandapani V."/>
            <person name="Marshall H."/>
            <person name="Kissane S."/>
            <person name="Cuenca-Cambronero M."/>
            <person name="Asole G."/>
            <person name="Calvet F."/>
            <person name="Ruiz-Romero M."/>
            <person name="Marangio P."/>
            <person name="Guigo R."/>
            <person name="Rago D."/>
            <person name="Mirbahai L."/>
            <person name="Eastwood N."/>
            <person name="Colbourne J.K."/>
            <person name="Zhou J."/>
            <person name="Mallon E."/>
            <person name="Orsini L."/>
        </authorList>
    </citation>
    <scope>NUCLEOTIDE SEQUENCE [LARGE SCALE GENOMIC DNA]</scope>
    <source>
        <strain evidence="1">LRV0_1</strain>
    </source>
</reference>
<evidence type="ECO:0000313" key="2">
    <source>
        <dbReference type="Proteomes" id="UP001234178"/>
    </source>
</evidence>
<proteinExistence type="predicted"/>
<keyword evidence="2" id="KW-1185">Reference proteome</keyword>
<sequence length="74" mass="8530">MRLIKEGGRQKLESSHAQNALSTCNSWSVNNDLCRYASHLRREIKDSFKKLVLMTRKRQDSSCPNSDVMKINTC</sequence>
<protein>
    <submittedName>
        <fullName evidence="1">Uncharacterized protein</fullName>
    </submittedName>
</protein>
<gene>
    <name evidence="1" type="ORF">OUZ56_006063</name>
</gene>
<evidence type="ECO:0000313" key="1">
    <source>
        <dbReference type="EMBL" id="KAK4004324.1"/>
    </source>
</evidence>
<comment type="caution">
    <text evidence="1">The sequence shown here is derived from an EMBL/GenBank/DDBJ whole genome shotgun (WGS) entry which is preliminary data.</text>
</comment>